<name>D2Z221_9STRA</name>
<evidence type="ECO:0000256" key="4">
    <source>
        <dbReference type="ARBA" id="ARBA00022640"/>
    </source>
</evidence>
<dbReference type="GO" id="GO:0032543">
    <property type="term" value="P:mitochondrial translation"/>
    <property type="evidence" value="ECO:0007669"/>
    <property type="project" value="TreeGrafter"/>
</dbReference>
<dbReference type="GO" id="GO:0005762">
    <property type="term" value="C:mitochondrial large ribosomal subunit"/>
    <property type="evidence" value="ECO:0007669"/>
    <property type="project" value="TreeGrafter"/>
</dbReference>
<keyword evidence="4" id="KW-0934">Plastid</keyword>
<sequence>MFKKFKPVTPSLRHLKLLKQNKDFSLNNPLKKVTFHLKKNSGGRNNQGKITSYHKGGGSKKLYRLIDFHRVDSQGLVEKIEYDPNRTGFIGRVFDFKKNTHFYILAPKDLKIGDYIQSGQLASLKNGHTLSLDRIPIGFLIYNISKNPKNKGQFARSAGTFGQLIQKNKGYGRVQLPSGEHRLIKLESLATIGIVSNVDNRFINNGKAGRSRWKNKRPIVRGVAMNPIDHPHGGGEGKTSGGRPSVTPWGKPTKGQSTSKYKKKNSYVLIPAKYKRN</sequence>
<evidence type="ECO:0000256" key="2">
    <source>
        <dbReference type="ARBA" id="ARBA00005636"/>
    </source>
</evidence>
<feature type="region of interest" description="Disordered" evidence="7">
    <location>
        <begin position="224"/>
        <end position="264"/>
    </location>
</feature>
<proteinExistence type="inferred from homology"/>
<dbReference type="Gene3D" id="4.10.950.10">
    <property type="entry name" value="Ribosomal protein L2, domain 3"/>
    <property type="match status" value="1"/>
</dbReference>
<dbReference type="InterPro" id="IPR022669">
    <property type="entry name" value="Ribosomal_uL2_C"/>
</dbReference>
<dbReference type="SMART" id="SM01383">
    <property type="entry name" value="Ribosomal_L2"/>
    <property type="match status" value="1"/>
</dbReference>
<dbReference type="InterPro" id="IPR022666">
    <property type="entry name" value="Ribosomal_uL2_RNA-bd_dom"/>
</dbReference>
<dbReference type="PROSITE" id="PS00467">
    <property type="entry name" value="RIBOSOMAL_L2"/>
    <property type="match status" value="1"/>
</dbReference>
<dbReference type="InterPro" id="IPR008991">
    <property type="entry name" value="Translation_prot_SH3-like_sf"/>
</dbReference>
<accession>D2Z221</accession>
<evidence type="ECO:0000256" key="6">
    <source>
        <dbReference type="ARBA" id="ARBA00023274"/>
    </source>
</evidence>
<evidence type="ECO:0000256" key="7">
    <source>
        <dbReference type="SAM" id="MobiDB-lite"/>
    </source>
</evidence>
<dbReference type="InterPro" id="IPR014722">
    <property type="entry name" value="Rib_uL2_dom2"/>
</dbReference>
<dbReference type="SMART" id="SM01382">
    <property type="entry name" value="Ribosomal_L2_C"/>
    <property type="match status" value="1"/>
</dbReference>
<keyword evidence="5 10" id="KW-0689">Ribosomal protein</keyword>
<dbReference type="GO" id="GO:0003723">
    <property type="term" value="F:RNA binding"/>
    <property type="evidence" value="ECO:0007669"/>
    <property type="project" value="InterPro"/>
</dbReference>
<evidence type="ECO:0000313" key="10">
    <source>
        <dbReference type="EMBL" id="BAI70585.1"/>
    </source>
</evidence>
<evidence type="ECO:0000256" key="5">
    <source>
        <dbReference type="ARBA" id="ARBA00022980"/>
    </source>
</evidence>
<protein>
    <submittedName>
        <fullName evidence="10">Ribosomal protein L2</fullName>
    </submittedName>
</protein>
<dbReference type="FunFam" id="4.10.950.10:FF:000001">
    <property type="entry name" value="50S ribosomal protein L2"/>
    <property type="match status" value="1"/>
</dbReference>
<dbReference type="InterPro" id="IPR022671">
    <property type="entry name" value="Ribosomal_uL2_CS"/>
</dbReference>
<dbReference type="SUPFAM" id="SSF50104">
    <property type="entry name" value="Translation proteins SH3-like domain"/>
    <property type="match status" value="1"/>
</dbReference>
<dbReference type="InterPro" id="IPR014726">
    <property type="entry name" value="Ribosomal_uL2_dom3"/>
</dbReference>
<keyword evidence="10" id="KW-0496">Mitochondrion</keyword>
<dbReference type="EMBL" id="AB546636">
    <property type="protein sequence ID" value="BAI70585.1"/>
    <property type="molecule type" value="Genomic_DNA"/>
</dbReference>
<dbReference type="GO" id="GO:0009507">
    <property type="term" value="C:chloroplast"/>
    <property type="evidence" value="ECO:0007669"/>
    <property type="project" value="UniProtKB-SubCell"/>
</dbReference>
<dbReference type="InterPro" id="IPR002171">
    <property type="entry name" value="Ribosomal_uL2"/>
</dbReference>
<comment type="similarity">
    <text evidence="2">Belongs to the universal ribosomal protein uL2 family.</text>
</comment>
<dbReference type="InterPro" id="IPR012340">
    <property type="entry name" value="NA-bd_OB-fold"/>
</dbReference>
<reference evidence="10" key="1">
    <citation type="journal article" date="2010" name="Harmful Algae">
        <title>Mitochondrial genomes from two red tide forming raphidophycean algae Heterosigma akashiwo and Chattonella marina var. marina.</title>
        <authorList>
            <person name="Masuda I."/>
            <person name="Kamikawa R."/>
            <person name="Ueda M."/>
            <person name="Oyama K."/>
            <person name="Yoshimatsu S."/>
            <person name="Inagaki Y."/>
            <person name="Sako Y."/>
        </authorList>
    </citation>
    <scope>NUCLEOTIDE SEQUENCE</scope>
    <source>
        <strain evidence="10">KA11-m-1</strain>
    </source>
</reference>
<comment type="subcellular location">
    <subcellularLocation>
        <location evidence="1">Plastid</location>
        <location evidence="1">Chloroplast</location>
    </subcellularLocation>
</comment>
<gene>
    <name evidence="10" type="primary">rpl2</name>
</gene>
<dbReference type="Pfam" id="PF00181">
    <property type="entry name" value="Ribosomal_L2_N"/>
    <property type="match status" value="1"/>
</dbReference>
<dbReference type="Gene3D" id="2.30.30.30">
    <property type="match status" value="1"/>
</dbReference>
<dbReference type="Pfam" id="PF03947">
    <property type="entry name" value="Ribosomal_L2_C"/>
    <property type="match status" value="1"/>
</dbReference>
<dbReference type="SUPFAM" id="SSF50249">
    <property type="entry name" value="Nucleic acid-binding proteins"/>
    <property type="match status" value="1"/>
</dbReference>
<keyword evidence="6" id="KW-0687">Ribonucleoprotein</keyword>
<evidence type="ECO:0000259" key="9">
    <source>
        <dbReference type="SMART" id="SM01383"/>
    </source>
</evidence>
<dbReference type="AlphaFoldDB" id="D2Z221"/>
<feature type="domain" description="Large ribosomal subunit protein uL2 RNA-binding" evidence="9">
    <location>
        <begin position="43"/>
        <end position="118"/>
    </location>
</feature>
<dbReference type="PANTHER" id="PTHR13691">
    <property type="entry name" value="RIBOSOMAL PROTEIN L2"/>
    <property type="match status" value="1"/>
</dbReference>
<feature type="domain" description="Large ribosomal subunit protein uL2 C-terminal" evidence="8">
    <location>
        <begin position="124"/>
        <end position="252"/>
    </location>
</feature>
<organism evidence="10">
    <name type="scientific">Chattonella marina</name>
    <dbReference type="NCBI Taxonomy" id="90936"/>
    <lineage>
        <taxon>Eukaryota</taxon>
        <taxon>Sar</taxon>
        <taxon>Stramenopiles</taxon>
        <taxon>Ochrophyta</taxon>
        <taxon>Raphidophyceae</taxon>
        <taxon>Chattonellales</taxon>
        <taxon>Chattonellaceae</taxon>
        <taxon>Chattonella</taxon>
    </lineage>
</organism>
<evidence type="ECO:0000256" key="1">
    <source>
        <dbReference type="ARBA" id="ARBA00004229"/>
    </source>
</evidence>
<evidence type="ECO:0000259" key="8">
    <source>
        <dbReference type="SMART" id="SM01382"/>
    </source>
</evidence>
<dbReference type="NCBIfam" id="TIGR01171">
    <property type="entry name" value="rplB_bact"/>
    <property type="match status" value="1"/>
</dbReference>
<dbReference type="InterPro" id="IPR005880">
    <property type="entry name" value="Ribosomal_uL2_bac/org-type"/>
</dbReference>
<dbReference type="Gene3D" id="2.40.50.140">
    <property type="entry name" value="Nucleic acid-binding proteins"/>
    <property type="match status" value="1"/>
</dbReference>
<dbReference type="GO" id="GO:0016740">
    <property type="term" value="F:transferase activity"/>
    <property type="evidence" value="ECO:0007669"/>
    <property type="project" value="InterPro"/>
</dbReference>
<dbReference type="RefSeq" id="YP_003434238.1">
    <property type="nucleotide sequence ID" value="NC_013837.1"/>
</dbReference>
<keyword evidence="3" id="KW-0150">Chloroplast</keyword>
<dbReference type="GO" id="GO:0003735">
    <property type="term" value="F:structural constituent of ribosome"/>
    <property type="evidence" value="ECO:0007669"/>
    <property type="project" value="InterPro"/>
</dbReference>
<dbReference type="PANTHER" id="PTHR13691:SF5">
    <property type="entry name" value="LARGE RIBOSOMAL SUBUNIT PROTEIN UL2M"/>
    <property type="match status" value="1"/>
</dbReference>
<dbReference type="PIRSF" id="PIRSF002158">
    <property type="entry name" value="Ribosomal_L2"/>
    <property type="match status" value="1"/>
</dbReference>
<dbReference type="GeneID" id="8774801"/>
<geneLocation type="mitochondrion" evidence="10"/>
<evidence type="ECO:0000256" key="3">
    <source>
        <dbReference type="ARBA" id="ARBA00022528"/>
    </source>
</evidence>